<comment type="subcellular location">
    <subcellularLocation>
        <location evidence="5">Cell inner membrane</location>
        <topology evidence="5">Multi-pass membrane protein</topology>
    </subcellularLocation>
</comment>
<dbReference type="PANTHER" id="PTHR36917">
    <property type="entry name" value="INTRACELLULAR SEPTATION PROTEIN A-RELATED"/>
    <property type="match status" value="1"/>
</dbReference>
<feature type="transmembrane region" description="Helical" evidence="5">
    <location>
        <begin position="15"/>
        <end position="33"/>
    </location>
</feature>
<proteinExistence type="inferred from homology"/>
<evidence type="ECO:0000313" key="6">
    <source>
        <dbReference type="EMBL" id="OWK29304.1"/>
    </source>
</evidence>
<evidence type="ECO:0000256" key="5">
    <source>
        <dbReference type="HAMAP-Rule" id="MF_00189"/>
    </source>
</evidence>
<dbReference type="EMBL" id="NBBI01000004">
    <property type="protein sequence ID" value="OWK29304.1"/>
    <property type="molecule type" value="Genomic_DNA"/>
</dbReference>
<dbReference type="InterPro" id="IPR006008">
    <property type="entry name" value="YciB"/>
</dbReference>
<feature type="transmembrane region" description="Helical" evidence="5">
    <location>
        <begin position="165"/>
        <end position="184"/>
    </location>
</feature>
<name>A0A245ZHV1_9SPHN</name>
<evidence type="ECO:0000256" key="3">
    <source>
        <dbReference type="ARBA" id="ARBA00022989"/>
    </source>
</evidence>
<dbReference type="OrthoDB" id="9788219at2"/>
<dbReference type="GO" id="GO:0005886">
    <property type="term" value="C:plasma membrane"/>
    <property type="evidence" value="ECO:0007669"/>
    <property type="project" value="UniProtKB-SubCell"/>
</dbReference>
<comment type="function">
    <text evidence="5">Plays a role in cell envelope biogenesis, maintenance of cell envelope integrity and membrane homeostasis.</text>
</comment>
<keyword evidence="2 5" id="KW-0812">Transmembrane</keyword>
<feature type="transmembrane region" description="Helical" evidence="5">
    <location>
        <begin position="100"/>
        <end position="120"/>
    </location>
</feature>
<reference evidence="6 7" key="1">
    <citation type="submission" date="2017-03" db="EMBL/GenBank/DDBJ databases">
        <title>Genome sequence of Sphingomonas dokdonensis DSM 21029.</title>
        <authorList>
            <person name="Poehlein A."/>
            <person name="Wuebbeler J.H."/>
            <person name="Steinbuechel A."/>
            <person name="Daniel R."/>
        </authorList>
    </citation>
    <scope>NUCLEOTIDE SEQUENCE [LARGE SCALE GENOMIC DNA]</scope>
    <source>
        <strain evidence="6 7">DSM 21029</strain>
    </source>
</reference>
<dbReference type="NCBIfam" id="NF001323">
    <property type="entry name" value="PRK00259.1-1"/>
    <property type="match status" value="1"/>
</dbReference>
<keyword evidence="3 5" id="KW-1133">Transmembrane helix</keyword>
<feature type="transmembrane region" description="Helical" evidence="5">
    <location>
        <begin position="140"/>
        <end position="158"/>
    </location>
</feature>
<keyword evidence="5" id="KW-0997">Cell inner membrane</keyword>
<keyword evidence="7" id="KW-1185">Reference proteome</keyword>
<sequence>MELTVTDTRKSTPGLRLALDYGPLIVFFAFNFLTPGPAIARIIAATAAFMIAMVAALAISWWKTRHIPPMLLISGALVIVFGGLTIWFQDERFIKMKPTFVYGIFAATLGIGLATGRPLLQMLLESAYPGLTPLGWRKLTRNWALFFVVMAVLNEAVWRHTTTDFWVGFKLWGAIPLTLLFAVGNVPMLMRHGLQAGDAASTVPPQE</sequence>
<evidence type="ECO:0000256" key="1">
    <source>
        <dbReference type="ARBA" id="ARBA00022475"/>
    </source>
</evidence>
<dbReference type="PANTHER" id="PTHR36917:SF1">
    <property type="entry name" value="INNER MEMBRANE-SPANNING PROTEIN YCIB"/>
    <property type="match status" value="1"/>
</dbReference>
<keyword evidence="4 5" id="KW-0472">Membrane</keyword>
<feature type="transmembrane region" description="Helical" evidence="5">
    <location>
        <begin position="40"/>
        <end position="61"/>
    </location>
</feature>
<gene>
    <name evidence="5 6" type="primary">yciB</name>
    <name evidence="6" type="ORF">SPDO_22880</name>
</gene>
<evidence type="ECO:0000313" key="7">
    <source>
        <dbReference type="Proteomes" id="UP000197290"/>
    </source>
</evidence>
<dbReference type="RefSeq" id="WP_088367623.1">
    <property type="nucleotide sequence ID" value="NZ_NBBI01000004.1"/>
</dbReference>
<comment type="caution">
    <text evidence="6">The sequence shown here is derived from an EMBL/GenBank/DDBJ whole genome shotgun (WGS) entry which is preliminary data.</text>
</comment>
<dbReference type="HAMAP" id="MF_00189">
    <property type="entry name" value="YciB"/>
    <property type="match status" value="1"/>
</dbReference>
<dbReference type="Proteomes" id="UP000197290">
    <property type="component" value="Unassembled WGS sequence"/>
</dbReference>
<feature type="transmembrane region" description="Helical" evidence="5">
    <location>
        <begin position="67"/>
        <end position="88"/>
    </location>
</feature>
<accession>A0A245ZHV1</accession>
<evidence type="ECO:0000256" key="4">
    <source>
        <dbReference type="ARBA" id="ARBA00023136"/>
    </source>
</evidence>
<organism evidence="6 7">
    <name type="scientific">Sphingomonas dokdonensis</name>
    <dbReference type="NCBI Taxonomy" id="344880"/>
    <lineage>
        <taxon>Bacteria</taxon>
        <taxon>Pseudomonadati</taxon>
        <taxon>Pseudomonadota</taxon>
        <taxon>Alphaproteobacteria</taxon>
        <taxon>Sphingomonadales</taxon>
        <taxon>Sphingomonadaceae</taxon>
        <taxon>Sphingomonas</taxon>
    </lineage>
</organism>
<evidence type="ECO:0000256" key="2">
    <source>
        <dbReference type="ARBA" id="ARBA00022692"/>
    </source>
</evidence>
<dbReference type="Pfam" id="PF04279">
    <property type="entry name" value="IspA"/>
    <property type="match status" value="1"/>
</dbReference>
<dbReference type="AlphaFoldDB" id="A0A245ZHV1"/>
<comment type="similarity">
    <text evidence="5">Belongs to the YciB family.</text>
</comment>
<keyword evidence="1 5" id="KW-1003">Cell membrane</keyword>
<protein>
    <recommendedName>
        <fullName evidence="5">Inner membrane-spanning protein YciB</fullName>
    </recommendedName>
</protein>
<dbReference type="NCBIfam" id="TIGR00997">
    <property type="entry name" value="ispZ"/>
    <property type="match status" value="1"/>
</dbReference>